<dbReference type="InterPro" id="IPR045325">
    <property type="entry name" value="TMEM70/TMEM186/TMEM223"/>
</dbReference>
<name>A0A0L8HWH6_OCTBM</name>
<dbReference type="PANTHER" id="PTHR13281">
    <property type="entry name" value="TRANSMEMBRANE PROTEIN 70, MITOCHONDRIAL"/>
    <property type="match status" value="1"/>
</dbReference>
<dbReference type="InterPro" id="IPR009724">
    <property type="entry name" value="TMEM70"/>
</dbReference>
<dbReference type="STRING" id="37653.A0A0L8HWH6"/>
<feature type="transmembrane region" description="Helical" evidence="2">
    <location>
        <begin position="96"/>
        <end position="115"/>
    </location>
</feature>
<feature type="transmembrane region" description="Helical" evidence="2">
    <location>
        <begin position="121"/>
        <end position="142"/>
    </location>
</feature>
<dbReference type="PANTHER" id="PTHR13281:SF0">
    <property type="entry name" value="TRANSMEMBRANE PROTEIN 70, MITOCHONDRIAL"/>
    <property type="match status" value="1"/>
</dbReference>
<proteinExistence type="inferred from homology"/>
<keyword evidence="2" id="KW-0472">Membrane</keyword>
<evidence type="ECO:0000313" key="3">
    <source>
        <dbReference type="EMBL" id="KOF93546.1"/>
    </source>
</evidence>
<dbReference type="EMBL" id="KQ417140">
    <property type="protein sequence ID" value="KOF93546.1"/>
    <property type="molecule type" value="Genomic_DNA"/>
</dbReference>
<protein>
    <recommendedName>
        <fullName evidence="4">Transmembrane protein 70 homolog, mitochondrial</fullName>
    </recommendedName>
</protein>
<evidence type="ECO:0000256" key="1">
    <source>
        <dbReference type="ARBA" id="ARBA00005280"/>
    </source>
</evidence>
<dbReference type="KEGG" id="obi:106868190"/>
<reference evidence="3" key="1">
    <citation type="submission" date="2015-07" db="EMBL/GenBank/DDBJ databases">
        <title>MeaNS - Measles Nucleotide Surveillance Program.</title>
        <authorList>
            <person name="Tran T."/>
            <person name="Druce J."/>
        </authorList>
    </citation>
    <scope>NUCLEOTIDE SEQUENCE</scope>
    <source>
        <strain evidence="3">UCB-OBI-ISO-001</strain>
        <tissue evidence="3">Gonad</tissue>
    </source>
</reference>
<sequence>MKLSPVVRLRVEDKMLMVRLRLNTAPTFLNRILTTSGCNIFPNFQVSKFHSSPKPYQAEKLSIQKDEFTNQPLYDPTKGKLIYSGPLTKTIKAVKLFSISTSLLGLGMQPVILYNSSDATLSLKAAVSVFFAFFIVVTPLLIHMVSKKYVTDVYFEDTSNVFTAATFNLFSMRKQLTFKAEDVSAPTLTGPFTSVIIKGKPLFLDPKFFLDKQSYIHLMGFDKPLDLELPKSNEQQTEK</sequence>
<evidence type="ECO:0008006" key="4">
    <source>
        <dbReference type="Google" id="ProtNLM"/>
    </source>
</evidence>
<dbReference type="OMA" id="DFVHLMG"/>
<dbReference type="GO" id="GO:0031966">
    <property type="term" value="C:mitochondrial membrane"/>
    <property type="evidence" value="ECO:0007669"/>
    <property type="project" value="TreeGrafter"/>
</dbReference>
<dbReference type="AlphaFoldDB" id="A0A0L8HWH6"/>
<keyword evidence="2" id="KW-0812">Transmembrane</keyword>
<comment type="similarity">
    <text evidence="1">Belongs to the TMEM70 family.</text>
</comment>
<evidence type="ECO:0000256" key="2">
    <source>
        <dbReference type="SAM" id="Phobius"/>
    </source>
</evidence>
<accession>A0A0L8HWH6</accession>
<dbReference type="OrthoDB" id="156886at2759"/>
<gene>
    <name evidence="3" type="ORF">OCBIM_22004142mg</name>
</gene>
<dbReference type="GO" id="GO:0033615">
    <property type="term" value="P:mitochondrial proton-transporting ATP synthase complex assembly"/>
    <property type="evidence" value="ECO:0007669"/>
    <property type="project" value="TreeGrafter"/>
</dbReference>
<keyword evidence="2" id="KW-1133">Transmembrane helix</keyword>
<organism evidence="3">
    <name type="scientific">Octopus bimaculoides</name>
    <name type="common">California two-spotted octopus</name>
    <dbReference type="NCBI Taxonomy" id="37653"/>
    <lineage>
        <taxon>Eukaryota</taxon>
        <taxon>Metazoa</taxon>
        <taxon>Spiralia</taxon>
        <taxon>Lophotrochozoa</taxon>
        <taxon>Mollusca</taxon>
        <taxon>Cephalopoda</taxon>
        <taxon>Coleoidea</taxon>
        <taxon>Octopodiformes</taxon>
        <taxon>Octopoda</taxon>
        <taxon>Incirrata</taxon>
        <taxon>Octopodidae</taxon>
        <taxon>Octopus</taxon>
    </lineage>
</organism>
<dbReference type="Pfam" id="PF06979">
    <property type="entry name" value="TMEM70"/>
    <property type="match status" value="1"/>
</dbReference>